<proteinExistence type="predicted"/>
<protein>
    <submittedName>
        <fullName evidence="1">Uncharacterized protein</fullName>
    </submittedName>
</protein>
<name>A0AAD4E3L4_9AGAM</name>
<organism evidence="1 2">
    <name type="scientific">Suillus fuscotomentosus</name>
    <dbReference type="NCBI Taxonomy" id="1912939"/>
    <lineage>
        <taxon>Eukaryota</taxon>
        <taxon>Fungi</taxon>
        <taxon>Dikarya</taxon>
        <taxon>Basidiomycota</taxon>
        <taxon>Agaricomycotina</taxon>
        <taxon>Agaricomycetes</taxon>
        <taxon>Agaricomycetidae</taxon>
        <taxon>Boletales</taxon>
        <taxon>Suillineae</taxon>
        <taxon>Suillaceae</taxon>
        <taxon>Suillus</taxon>
    </lineage>
</organism>
<evidence type="ECO:0000313" key="2">
    <source>
        <dbReference type="Proteomes" id="UP001195769"/>
    </source>
</evidence>
<comment type="caution">
    <text evidence="1">The sequence shown here is derived from an EMBL/GenBank/DDBJ whole genome shotgun (WGS) entry which is preliminary data.</text>
</comment>
<dbReference type="EMBL" id="JABBWK010000035">
    <property type="protein sequence ID" value="KAG1898925.1"/>
    <property type="molecule type" value="Genomic_DNA"/>
</dbReference>
<dbReference type="RefSeq" id="XP_041224501.1">
    <property type="nucleotide sequence ID" value="XM_041367244.1"/>
</dbReference>
<evidence type="ECO:0000313" key="1">
    <source>
        <dbReference type="EMBL" id="KAG1898925.1"/>
    </source>
</evidence>
<keyword evidence="2" id="KW-1185">Reference proteome</keyword>
<accession>A0AAD4E3L4</accession>
<dbReference type="GeneID" id="64661542"/>
<sequence length="99" mass="11316">MAQAEMAKSSCSGQDRVSTIEKIWRTMGVGLTTKASPVYTMGRHPHDEVVVTLSSFAAWPVELYIEWQWQHPPPIDDMGEQHTDAQWPVEHYITRVDHP</sequence>
<gene>
    <name evidence="1" type="ORF">F5891DRAFT_1190112</name>
</gene>
<dbReference type="AlphaFoldDB" id="A0AAD4E3L4"/>
<dbReference type="Proteomes" id="UP001195769">
    <property type="component" value="Unassembled WGS sequence"/>
</dbReference>
<reference evidence="1" key="1">
    <citation type="journal article" date="2020" name="New Phytol.">
        <title>Comparative genomics reveals dynamic genome evolution in host specialist ectomycorrhizal fungi.</title>
        <authorList>
            <person name="Lofgren L.A."/>
            <person name="Nguyen N.H."/>
            <person name="Vilgalys R."/>
            <person name="Ruytinx J."/>
            <person name="Liao H.L."/>
            <person name="Branco S."/>
            <person name="Kuo A."/>
            <person name="LaButti K."/>
            <person name="Lipzen A."/>
            <person name="Andreopoulos W."/>
            <person name="Pangilinan J."/>
            <person name="Riley R."/>
            <person name="Hundley H."/>
            <person name="Na H."/>
            <person name="Barry K."/>
            <person name="Grigoriev I.V."/>
            <person name="Stajich J.E."/>
            <person name="Kennedy P.G."/>
        </authorList>
    </citation>
    <scope>NUCLEOTIDE SEQUENCE</scope>
    <source>
        <strain evidence="1">FC203</strain>
    </source>
</reference>